<keyword evidence="4" id="KW-0479">Metal-binding</keyword>
<keyword evidence="3" id="KW-0949">S-adenosyl-L-methionine</keyword>
<feature type="domain" description="Radical SAM core" evidence="7">
    <location>
        <begin position="16"/>
        <end position="226"/>
    </location>
</feature>
<dbReference type="PROSITE" id="PS01305">
    <property type="entry name" value="MOAA_NIFB_PQQE"/>
    <property type="match status" value="1"/>
</dbReference>
<dbReference type="PANTHER" id="PTHR11228:SF34">
    <property type="entry name" value="TUNGSTEN-CONTAINING ALDEHYDE FERREDOXIN OXIDOREDUCTASE COFACTOR MODIFYING PROTEIN"/>
    <property type="match status" value="1"/>
</dbReference>
<comment type="caution">
    <text evidence="8">The sequence shown here is derived from an EMBL/GenBank/DDBJ whole genome shotgun (WGS) entry which is preliminary data.</text>
</comment>
<dbReference type="SFLD" id="SFLDG01067">
    <property type="entry name" value="SPASM/twitch_domain_containing"/>
    <property type="match status" value="1"/>
</dbReference>
<evidence type="ECO:0000259" key="7">
    <source>
        <dbReference type="PROSITE" id="PS51918"/>
    </source>
</evidence>
<dbReference type="InterPro" id="IPR023885">
    <property type="entry name" value="4Fe4S-binding_SPASM_dom"/>
</dbReference>
<name>A0A660SA88_UNCT6</name>
<dbReference type="GO" id="GO:0046872">
    <property type="term" value="F:metal ion binding"/>
    <property type="evidence" value="ECO:0007669"/>
    <property type="project" value="UniProtKB-KW"/>
</dbReference>
<dbReference type="SFLD" id="SFLDG01387">
    <property type="entry name" value="BtrN-like_SPASM_domain_contain"/>
    <property type="match status" value="1"/>
</dbReference>
<evidence type="ECO:0000313" key="9">
    <source>
        <dbReference type="Proteomes" id="UP000282321"/>
    </source>
</evidence>
<gene>
    <name evidence="8" type="ORF">DRP44_01475</name>
</gene>
<keyword evidence="2" id="KW-0004">4Fe-4S</keyword>
<accession>A0A660SA88</accession>
<dbReference type="SFLD" id="SFLDF00570">
    <property type="entry name" value="tungsten_cofactor_oxidoreducas"/>
    <property type="match status" value="1"/>
</dbReference>
<reference evidence="8 9" key="1">
    <citation type="submission" date="2018-06" db="EMBL/GenBank/DDBJ databases">
        <title>Extensive metabolic versatility and redundancy in microbially diverse, dynamic hydrothermal sediments.</title>
        <authorList>
            <person name="Dombrowski N."/>
            <person name="Teske A."/>
            <person name="Baker B.J."/>
        </authorList>
    </citation>
    <scope>NUCLEOTIDE SEQUENCE [LARGE SCALE GENOMIC DNA]</scope>
    <source>
        <strain evidence="8">B35_G9</strain>
    </source>
</reference>
<dbReference type="InterPro" id="IPR058240">
    <property type="entry name" value="rSAM_sf"/>
</dbReference>
<dbReference type="NCBIfam" id="TIGR04317">
    <property type="entry name" value="W_rSAM_matur"/>
    <property type="match status" value="1"/>
</dbReference>
<dbReference type="PANTHER" id="PTHR11228">
    <property type="entry name" value="RADICAL SAM DOMAIN PROTEIN"/>
    <property type="match status" value="1"/>
</dbReference>
<dbReference type="CDD" id="cd01335">
    <property type="entry name" value="Radical_SAM"/>
    <property type="match status" value="1"/>
</dbReference>
<evidence type="ECO:0000256" key="2">
    <source>
        <dbReference type="ARBA" id="ARBA00022485"/>
    </source>
</evidence>
<evidence type="ECO:0000256" key="4">
    <source>
        <dbReference type="ARBA" id="ARBA00022723"/>
    </source>
</evidence>
<keyword evidence="6" id="KW-0411">Iron-sulfur</keyword>
<dbReference type="InterPro" id="IPR034391">
    <property type="entry name" value="AdoMet-like_SPASM_containing"/>
</dbReference>
<evidence type="ECO:0000256" key="5">
    <source>
        <dbReference type="ARBA" id="ARBA00023004"/>
    </source>
</evidence>
<dbReference type="Gene3D" id="3.20.20.70">
    <property type="entry name" value="Aldolase class I"/>
    <property type="match status" value="1"/>
</dbReference>
<dbReference type="SUPFAM" id="SSF102114">
    <property type="entry name" value="Radical SAM enzymes"/>
    <property type="match status" value="1"/>
</dbReference>
<dbReference type="InterPro" id="IPR013785">
    <property type="entry name" value="Aldolase_TIM"/>
</dbReference>
<dbReference type="PROSITE" id="PS51918">
    <property type="entry name" value="RADICAL_SAM"/>
    <property type="match status" value="1"/>
</dbReference>
<dbReference type="Proteomes" id="UP000282321">
    <property type="component" value="Unassembled WGS sequence"/>
</dbReference>
<dbReference type="EMBL" id="QNBC01000011">
    <property type="protein sequence ID" value="RKX67755.1"/>
    <property type="molecule type" value="Genomic_DNA"/>
</dbReference>
<evidence type="ECO:0000256" key="6">
    <source>
        <dbReference type="ARBA" id="ARBA00023014"/>
    </source>
</evidence>
<dbReference type="GO" id="GO:0003824">
    <property type="term" value="F:catalytic activity"/>
    <property type="evidence" value="ECO:0007669"/>
    <property type="project" value="InterPro"/>
</dbReference>
<keyword evidence="5" id="KW-0408">Iron</keyword>
<organism evidence="8 9">
    <name type="scientific">candidate division TA06 bacterium</name>
    <dbReference type="NCBI Taxonomy" id="2250710"/>
    <lineage>
        <taxon>Bacteria</taxon>
        <taxon>Bacteria division TA06</taxon>
    </lineage>
</organism>
<evidence type="ECO:0000256" key="3">
    <source>
        <dbReference type="ARBA" id="ARBA00022691"/>
    </source>
</evidence>
<dbReference type="Pfam" id="PF13186">
    <property type="entry name" value="SPASM"/>
    <property type="match status" value="1"/>
</dbReference>
<dbReference type="CDD" id="cd21121">
    <property type="entry name" value="SPASM_Cmo-like"/>
    <property type="match status" value="1"/>
</dbReference>
<comment type="cofactor">
    <cofactor evidence="1">
        <name>[4Fe-4S] cluster</name>
        <dbReference type="ChEBI" id="CHEBI:49883"/>
    </cofactor>
</comment>
<dbReference type="InterPro" id="IPR050377">
    <property type="entry name" value="Radical_SAM_PqqE_MftC-like"/>
</dbReference>
<sequence>MDKFRLGEGLIEIENNFNIRKIYIELTNMCNFSCKMCYRNKFREKQGMMSETVLDKLLAEMKEMPDLQTVVIGGMGEPLLHKDIKRVIKYIKEEIGAEVVLPTNGFFLDKYIDFMVETEVNKIVLSDDFTEVGHFSDKLIHKLVKKIVKKRDMEQKGIPVVSVEMVITKDSIDKIDIAAKELIDIGVSEFIISNLLPIEQEYDHLKLYPTDNAKYLEKFIHIARGKAHLILPYFNLKTERACNFVNNRSVVIRWDGAVAPCYRLLHDSTEIVLGREKQIIAKIFGNINEMTLYEIWNSRDFKWFRFTVQNALYPSCLDCDFNDVCEFVKTTENDCWGNNGSCGDCLWSRNIIICP</sequence>
<dbReference type="GO" id="GO:0051539">
    <property type="term" value="F:4 iron, 4 sulfur cluster binding"/>
    <property type="evidence" value="ECO:0007669"/>
    <property type="project" value="UniProtKB-KW"/>
</dbReference>
<proteinExistence type="predicted"/>
<dbReference type="InterPro" id="IPR027604">
    <property type="entry name" value="W_rSAM_matur"/>
</dbReference>
<dbReference type="SFLD" id="SFLDS00029">
    <property type="entry name" value="Radical_SAM"/>
    <property type="match status" value="1"/>
</dbReference>
<evidence type="ECO:0000313" key="8">
    <source>
        <dbReference type="EMBL" id="RKX67755.1"/>
    </source>
</evidence>
<dbReference type="InterPro" id="IPR007197">
    <property type="entry name" value="rSAM"/>
</dbReference>
<dbReference type="Pfam" id="PF04055">
    <property type="entry name" value="Radical_SAM"/>
    <property type="match status" value="1"/>
</dbReference>
<dbReference type="AlphaFoldDB" id="A0A660SA88"/>
<evidence type="ECO:0000256" key="1">
    <source>
        <dbReference type="ARBA" id="ARBA00001966"/>
    </source>
</evidence>
<protein>
    <submittedName>
        <fullName evidence="8">Tungsten cofactor oxidoreductase radical SAM maturase</fullName>
    </submittedName>
</protein>
<dbReference type="InterPro" id="IPR000385">
    <property type="entry name" value="MoaA_NifB_PqqE_Fe-S-bd_CS"/>
</dbReference>